<comment type="catalytic activity">
    <reaction evidence="9">
        <text>7,8-dihydroneopterin = 6-hydroxymethyl-7,8-dihydropterin + glycolaldehyde</text>
        <dbReference type="Rhea" id="RHEA:10540"/>
        <dbReference type="ChEBI" id="CHEBI:17001"/>
        <dbReference type="ChEBI" id="CHEBI:17071"/>
        <dbReference type="ChEBI" id="CHEBI:44841"/>
        <dbReference type="EC" id="4.1.2.25"/>
    </reaction>
</comment>
<dbReference type="SUPFAM" id="SSF55083">
    <property type="entry name" value="6-hydroxymethyl-7,8-dihydropterin pyrophosphokinase, HPPK"/>
    <property type="match status" value="1"/>
</dbReference>
<dbReference type="NCBIfam" id="TIGR01498">
    <property type="entry name" value="folK"/>
    <property type="match status" value="1"/>
</dbReference>
<protein>
    <recommendedName>
        <fullName evidence="9">Bifunctional folate synthesis protein</fullName>
    </recommendedName>
    <domain>
        <recommendedName>
            <fullName evidence="9">Dihydroneopterin aldolase</fullName>
            <shortName evidence="9">DHNA</shortName>
            <ecNumber evidence="9">4.1.2.25</ecNumber>
        </recommendedName>
        <alternativeName>
            <fullName evidence="9">7,8-dihydroneopterin aldolase</fullName>
        </alternativeName>
    </domain>
    <domain>
        <recommendedName>
            <fullName evidence="9">2-amino-4-hydroxy-6-hydroxymethyldihydropteridine pyrophosphokinase</fullName>
            <ecNumber evidence="9">2.7.6.3</ecNumber>
        </recommendedName>
        <alternativeName>
            <fullName evidence="9">6-hydroxymethyl-7,8-dihydropterin pyrophosphokinase</fullName>
            <shortName evidence="9">PPPK</shortName>
        </alternativeName>
        <alternativeName>
            <fullName evidence="9">7,8-dihydro-6-hydroxymethylpterin pyrophosphokinase</fullName>
            <shortName evidence="9">HPPK</shortName>
        </alternativeName>
    </domain>
</protein>
<dbReference type="GO" id="GO:0046656">
    <property type="term" value="P:folic acid biosynthetic process"/>
    <property type="evidence" value="ECO:0007669"/>
    <property type="project" value="UniProtKB-UniRule"/>
</dbReference>
<dbReference type="GO" id="GO:0004150">
    <property type="term" value="F:dihydroneopterin aldolase activity"/>
    <property type="evidence" value="ECO:0007669"/>
    <property type="project" value="UniProtKB-UniRule"/>
</dbReference>
<keyword evidence="8 9" id="KW-0289">Folate biosynthesis</keyword>
<comment type="similarity">
    <text evidence="9">Belongs to the DHNA family.</text>
</comment>
<dbReference type="InterPro" id="IPR043133">
    <property type="entry name" value="GTP-CH-I_C/QueF"/>
</dbReference>
<sequence length="275" mass="32178">MDTIFIKDLAICAKHGLYSEEREEKQKFLISLELYLRLINAGETGDLKKSIDYVELCKKVEEKFTTNFYNLLEEAGEDLAEFILSEYDILNKVRVSIKKLHTLRPKNFKYAEVSVVRQWHRAYIALGSNVGNKEENLEKAIEFINSKYHTKIKKKSNFIITEAIIDRKTEEFLNGACEIKTLLSPRELINHLRDCEAKIKENKSDSKTIIDLDVLLYDDIVTNDEDIIIPHPRLEERDFVLTPLSEIAPYYVHPLSKKRIVDLRNELKKKNKQLF</sequence>
<dbReference type="GO" id="GO:0016301">
    <property type="term" value="F:kinase activity"/>
    <property type="evidence" value="ECO:0007669"/>
    <property type="project" value="UniProtKB-KW"/>
</dbReference>
<evidence type="ECO:0000256" key="3">
    <source>
        <dbReference type="ARBA" id="ARBA00009640"/>
    </source>
</evidence>
<comment type="function">
    <text evidence="9">Catalyzes the conversion of 7,8-dihydroneopterin to 6-hydroxymethyl-7,8-dihydropterin.</text>
</comment>
<evidence type="ECO:0000256" key="7">
    <source>
        <dbReference type="ARBA" id="ARBA00022840"/>
    </source>
</evidence>
<dbReference type="Pfam" id="PF01288">
    <property type="entry name" value="HPPK"/>
    <property type="match status" value="1"/>
</dbReference>
<comment type="pathway">
    <text evidence="9">Cofactor biosynthesis; tetrahydrofolate biosynthesis; 2-amino-4-hydroxy-6-hydroxymethyl-7,8-dihydropteridine diphosphate from 7,8-dihydroneopterin triphosphate: step 3/4.</text>
</comment>
<dbReference type="InterPro" id="IPR000550">
    <property type="entry name" value="Hppk"/>
</dbReference>
<dbReference type="CDD" id="cd00483">
    <property type="entry name" value="HPPK"/>
    <property type="match status" value="1"/>
</dbReference>
<evidence type="ECO:0000256" key="2">
    <source>
        <dbReference type="ARBA" id="ARBA00005051"/>
    </source>
</evidence>
<dbReference type="NCBIfam" id="TIGR00526">
    <property type="entry name" value="folB_dom"/>
    <property type="match status" value="1"/>
</dbReference>
<evidence type="ECO:0000313" key="11">
    <source>
        <dbReference type="EMBL" id="SHH00227.1"/>
    </source>
</evidence>
<dbReference type="InterPro" id="IPR035907">
    <property type="entry name" value="Hppk_sf"/>
</dbReference>
<dbReference type="EMBL" id="FQXI01000001">
    <property type="protein sequence ID" value="SHH00227.1"/>
    <property type="molecule type" value="Genomic_DNA"/>
</dbReference>
<dbReference type="SMART" id="SM00905">
    <property type="entry name" value="FolB"/>
    <property type="match status" value="1"/>
</dbReference>
<dbReference type="GO" id="GO:0003848">
    <property type="term" value="F:2-amino-4-hydroxy-6-hydroxymethyldihydropteridine diphosphokinase activity"/>
    <property type="evidence" value="ECO:0007669"/>
    <property type="project" value="UniProtKB-EC"/>
</dbReference>
<comment type="catalytic activity">
    <reaction evidence="1">
        <text>6-hydroxymethyl-7,8-dihydropterin + ATP = (7,8-dihydropterin-6-yl)methyl diphosphate + AMP + H(+)</text>
        <dbReference type="Rhea" id="RHEA:11412"/>
        <dbReference type="ChEBI" id="CHEBI:15378"/>
        <dbReference type="ChEBI" id="CHEBI:30616"/>
        <dbReference type="ChEBI" id="CHEBI:44841"/>
        <dbReference type="ChEBI" id="CHEBI:72950"/>
        <dbReference type="ChEBI" id="CHEBI:456215"/>
        <dbReference type="EC" id="2.7.6.3"/>
    </reaction>
</comment>
<dbReference type="NCBIfam" id="TIGR00525">
    <property type="entry name" value="folB"/>
    <property type="match status" value="1"/>
</dbReference>
<evidence type="ECO:0000256" key="4">
    <source>
        <dbReference type="ARBA" id="ARBA00022679"/>
    </source>
</evidence>
<dbReference type="STRING" id="1120995.SAMN02745245_00296"/>
<dbReference type="PANTHER" id="PTHR43071">
    <property type="entry name" value="2-AMINO-4-HYDROXY-6-HYDROXYMETHYLDIHYDROPTERIDINE PYROPHOSPHOKINASE"/>
    <property type="match status" value="1"/>
</dbReference>
<evidence type="ECO:0000259" key="10">
    <source>
        <dbReference type="SMART" id="SM00905"/>
    </source>
</evidence>
<comment type="similarity">
    <text evidence="3">In the N-terminal section; belongs to the DHNA family.</text>
</comment>
<name>A0A1M5PEV2_9FIRM</name>
<keyword evidence="5" id="KW-0547">Nucleotide-binding</keyword>
<feature type="domain" description="Dihydroneopterin aldolase/epimerase" evidence="10">
    <location>
        <begin position="4"/>
        <end position="117"/>
    </location>
</feature>
<reference evidence="11 12" key="1">
    <citation type="submission" date="2016-11" db="EMBL/GenBank/DDBJ databases">
        <authorList>
            <person name="Jaros S."/>
            <person name="Januszkiewicz K."/>
            <person name="Wedrychowicz H."/>
        </authorList>
    </citation>
    <scope>NUCLEOTIDE SEQUENCE [LARGE SCALE GENOMIC DNA]</scope>
    <source>
        <strain evidence="11 12">DSM 21120</strain>
    </source>
</reference>
<keyword evidence="4" id="KW-0808">Transferase</keyword>
<dbReference type="AlphaFoldDB" id="A0A1M5PEV2"/>
<dbReference type="Pfam" id="PF02152">
    <property type="entry name" value="FolB"/>
    <property type="match status" value="1"/>
</dbReference>
<dbReference type="OrthoDB" id="9808041at2"/>
<keyword evidence="9" id="KW-0456">Lyase</keyword>
<dbReference type="GO" id="GO:0046654">
    <property type="term" value="P:tetrahydrofolate biosynthetic process"/>
    <property type="evidence" value="ECO:0007669"/>
    <property type="project" value="UniProtKB-UniRule"/>
</dbReference>
<evidence type="ECO:0000256" key="1">
    <source>
        <dbReference type="ARBA" id="ARBA00000198"/>
    </source>
</evidence>
<dbReference type="PANTHER" id="PTHR43071:SF1">
    <property type="entry name" value="2-AMINO-4-HYDROXY-6-HYDROXYMETHYLDIHYDROPTERIDINE PYROPHOSPHOKINASE"/>
    <property type="match status" value="1"/>
</dbReference>
<comment type="pathway">
    <text evidence="2">Cofactor biosynthesis; tetrahydrofolate biosynthesis; 2-amino-4-hydroxy-6-hydroxymethyl-7,8-dihydropteridine diphosphate from 7,8-dihydroneopterin triphosphate: step 4/4.</text>
</comment>
<dbReference type="InterPro" id="IPR006157">
    <property type="entry name" value="FolB_dom"/>
</dbReference>
<dbReference type="RefSeq" id="WP_073183068.1">
    <property type="nucleotide sequence ID" value="NZ_FQXI01000001.1"/>
</dbReference>
<dbReference type="GO" id="GO:0005524">
    <property type="term" value="F:ATP binding"/>
    <property type="evidence" value="ECO:0007669"/>
    <property type="project" value="UniProtKB-KW"/>
</dbReference>
<dbReference type="EC" id="2.7.6.3" evidence="9"/>
<dbReference type="SUPFAM" id="SSF55620">
    <property type="entry name" value="Tetrahydrobiopterin biosynthesis enzymes-like"/>
    <property type="match status" value="1"/>
</dbReference>
<evidence type="ECO:0000256" key="9">
    <source>
        <dbReference type="RuleBase" id="RU362079"/>
    </source>
</evidence>
<gene>
    <name evidence="11" type="ORF">SAMN02745245_00296</name>
</gene>
<dbReference type="InterPro" id="IPR006156">
    <property type="entry name" value="Dihydroneopterin_aldolase"/>
</dbReference>
<evidence type="ECO:0000256" key="5">
    <source>
        <dbReference type="ARBA" id="ARBA00022741"/>
    </source>
</evidence>
<evidence type="ECO:0000256" key="6">
    <source>
        <dbReference type="ARBA" id="ARBA00022777"/>
    </source>
</evidence>
<keyword evidence="6 11" id="KW-0418">Kinase</keyword>
<organism evidence="11 12">
    <name type="scientific">Anaerosphaera aminiphila DSM 21120</name>
    <dbReference type="NCBI Taxonomy" id="1120995"/>
    <lineage>
        <taxon>Bacteria</taxon>
        <taxon>Bacillati</taxon>
        <taxon>Bacillota</taxon>
        <taxon>Tissierellia</taxon>
        <taxon>Tissierellales</taxon>
        <taxon>Peptoniphilaceae</taxon>
        <taxon>Anaerosphaera</taxon>
    </lineage>
</organism>
<dbReference type="EC" id="4.1.2.25" evidence="9"/>
<dbReference type="Proteomes" id="UP000184032">
    <property type="component" value="Unassembled WGS sequence"/>
</dbReference>
<evidence type="ECO:0000313" key="12">
    <source>
        <dbReference type="Proteomes" id="UP000184032"/>
    </source>
</evidence>
<accession>A0A1M5PEV2</accession>
<dbReference type="Gene3D" id="3.30.70.560">
    <property type="entry name" value="7,8-Dihydro-6-hydroxymethylpterin-pyrophosphokinase HPPK"/>
    <property type="match status" value="1"/>
</dbReference>
<dbReference type="UniPathway" id="UPA00077">
    <property type="reaction ID" value="UER00154"/>
</dbReference>
<dbReference type="Gene3D" id="3.30.1130.10">
    <property type="match status" value="1"/>
</dbReference>
<evidence type="ECO:0000256" key="8">
    <source>
        <dbReference type="ARBA" id="ARBA00022909"/>
    </source>
</evidence>
<keyword evidence="7" id="KW-0067">ATP-binding</keyword>
<proteinExistence type="inferred from homology"/>
<keyword evidence="12" id="KW-1185">Reference proteome</keyword>